<evidence type="ECO:0000256" key="3">
    <source>
        <dbReference type="SAM" id="MobiDB-lite"/>
    </source>
</evidence>
<feature type="domain" description="Piwi" evidence="5">
    <location>
        <begin position="682"/>
        <end position="991"/>
    </location>
</feature>
<dbReference type="AlphaFoldDB" id="A0A1Y1HWP2"/>
<evidence type="ECO:0000256" key="2">
    <source>
        <dbReference type="ARBA" id="ARBA00023158"/>
    </source>
</evidence>
<keyword evidence="7" id="KW-1185">Reference proteome</keyword>
<evidence type="ECO:0000256" key="1">
    <source>
        <dbReference type="ARBA" id="ARBA00008201"/>
    </source>
</evidence>
<sequence length="1041" mass="116514">MSLPRRRGPPEEDPNIPQEEDYPQYPEYGLPPGPPLPMEPGMGYDPNAAAAGLQRINRGYMDTRVAAMPFYPRGPPMGNPYMGGGYALGPPAMEGYPPMRGMAPLVMGPDELTLISPQAAMLARQQAAMRGPRPGPIGSGRPSPIEQLSGAVEDLSLGPPEQPYPHALALAPPPLPLTRAVRFPRRPGMGTLGRPVKVKANHFLLELLPRVDLFQYDCVIAPDKNSRGINRVVMKRLVEMYRASSLGGRLPVYDGRHNMYTAGALPFQQKEFTIVLQDEADMQAQGMTPSRSQTYTVMLKLASRPDMENLQQFLRGRQAEVPHETLHVLDIVLREQATQMYTPVGRSFYTSQFGRDELGDGVESWRGFYQSLRPTQLGLSLNLDMSATAFLRPIMVTEYIQQICNMRDLNRGLTDAERLKAKRALRGVRIEVTHRGNMRRKYRINGITNHPVGQLTFKADAEGTMLTVAQYFWQTYNYALQFPSLPALEVGNPERNNYLPMEVCRIVEGQRYVRKLNERQITRMLQITCQRPHVRAQQTEAIIHQNRYNTDEYCCEFDINIEPNMMQVQGRILPPPKLMYSDSGKEREVTPSMGAWNMMGKKVRDGGRIATWGIINFAVRWVNEQTVNQFARELVQMCTTTGMQMNSRPAIEPVAGRPELVARVLATTVERIRSISGRNPDILMCILPENNGSLYGDLKRICEVDLGVVTQCCLSKHLQRNSKQYLANVALKINVKIGGRNALLSEEVGKRLPLISDVPTIVFGADVTHPHPGEESSSSIAAVVASKDWPFVSKYACLVRAQEHRQEIIQDLFNPADGGMVVDLLRTFYINTGVKPMRIIFYRDGVSEGQFHQVLLHELDAVRKACAYIEADYQPPVTFIVVQKRHHTRLYPTDSMTDRSGNIVPGTVVDSSICHPTDFDFFLCSHAGIQGTSRPAHYYVLWDENQFTANALQQLTYNLCYTYARCTRSVSIVPPAYYAHLAAFRARFYAEADGGSDSGSRRSGAGASAASLGGGPTRRGSTPVKQLPELKEPVKRVMFYC</sequence>
<dbReference type="FunFam" id="3.40.50.2300:FF:000110">
    <property type="entry name" value="Argonaute 10"/>
    <property type="match status" value="1"/>
</dbReference>
<dbReference type="Pfam" id="PF02171">
    <property type="entry name" value="Piwi"/>
    <property type="match status" value="1"/>
</dbReference>
<dbReference type="Pfam" id="PF08699">
    <property type="entry name" value="ArgoL1"/>
    <property type="match status" value="1"/>
</dbReference>
<evidence type="ECO:0000313" key="7">
    <source>
        <dbReference type="Proteomes" id="UP000054558"/>
    </source>
</evidence>
<gene>
    <name evidence="6" type="ORF">KFL_000850250</name>
</gene>
<dbReference type="CDD" id="cd04657">
    <property type="entry name" value="Piwi_ago-like"/>
    <property type="match status" value="1"/>
</dbReference>
<dbReference type="STRING" id="105231.A0A1Y1HWP2"/>
<dbReference type="FunFam" id="2.170.260.10:FF:000001">
    <property type="entry name" value="Protein argonaute-2"/>
    <property type="match status" value="1"/>
</dbReference>
<comment type="similarity">
    <text evidence="1">Belongs to the argonaute family. Ago subfamily.</text>
</comment>
<feature type="domain" description="PAZ" evidence="4">
    <location>
        <begin position="395"/>
        <end position="508"/>
    </location>
</feature>
<dbReference type="OrthoDB" id="10252740at2759"/>
<evidence type="ECO:0000259" key="4">
    <source>
        <dbReference type="PROSITE" id="PS50821"/>
    </source>
</evidence>
<feature type="region of interest" description="Disordered" evidence="3">
    <location>
        <begin position="996"/>
        <end position="1027"/>
    </location>
</feature>
<dbReference type="SMART" id="SM01163">
    <property type="entry name" value="DUF1785"/>
    <property type="match status" value="1"/>
</dbReference>
<protein>
    <submittedName>
        <fullName evidence="6">Argonaute family protein</fullName>
    </submittedName>
</protein>
<dbReference type="GO" id="GO:0005634">
    <property type="term" value="C:nucleus"/>
    <property type="evidence" value="ECO:0000318"/>
    <property type="project" value="GO_Central"/>
</dbReference>
<dbReference type="InterPro" id="IPR045246">
    <property type="entry name" value="Piwi_ago-like"/>
</dbReference>
<dbReference type="SMART" id="SM00949">
    <property type="entry name" value="PAZ"/>
    <property type="match status" value="1"/>
</dbReference>
<dbReference type="InterPro" id="IPR014811">
    <property type="entry name" value="ArgoL1"/>
</dbReference>
<dbReference type="GO" id="GO:0004521">
    <property type="term" value="F:RNA endonuclease activity"/>
    <property type="evidence" value="ECO:0000318"/>
    <property type="project" value="GO_Central"/>
</dbReference>
<dbReference type="InterPro" id="IPR032474">
    <property type="entry name" value="Argonaute_N"/>
</dbReference>
<dbReference type="Pfam" id="PF16487">
    <property type="entry name" value="ArgoMid"/>
    <property type="match status" value="1"/>
</dbReference>
<dbReference type="EMBL" id="DF237034">
    <property type="protein sequence ID" value="GAQ81609.1"/>
    <property type="molecule type" value="Genomic_DNA"/>
</dbReference>
<dbReference type="GO" id="GO:0005737">
    <property type="term" value="C:cytoplasm"/>
    <property type="evidence" value="ECO:0000318"/>
    <property type="project" value="GO_Central"/>
</dbReference>
<dbReference type="Gene3D" id="2.170.260.10">
    <property type="entry name" value="paz domain"/>
    <property type="match status" value="1"/>
</dbReference>
<dbReference type="Gene3D" id="3.30.420.10">
    <property type="entry name" value="Ribonuclease H-like superfamily/Ribonuclease H"/>
    <property type="match status" value="1"/>
</dbReference>
<dbReference type="GO" id="GO:0003723">
    <property type="term" value="F:RNA binding"/>
    <property type="evidence" value="ECO:0000318"/>
    <property type="project" value="GO_Central"/>
</dbReference>
<keyword evidence="2" id="KW-0943">RNA-mediated gene silencing</keyword>
<name>A0A1Y1HWP2_KLENI</name>
<dbReference type="InterPro" id="IPR032473">
    <property type="entry name" value="Argonaute_Mid_dom"/>
</dbReference>
<dbReference type="InterPro" id="IPR032472">
    <property type="entry name" value="ArgoL2"/>
</dbReference>
<dbReference type="CDD" id="cd02846">
    <property type="entry name" value="PAZ_argonaute_like"/>
    <property type="match status" value="1"/>
</dbReference>
<dbReference type="PANTHER" id="PTHR22891">
    <property type="entry name" value="EUKARYOTIC TRANSLATION INITIATION FACTOR 2C"/>
    <property type="match status" value="1"/>
</dbReference>
<dbReference type="SMART" id="SM00950">
    <property type="entry name" value="Piwi"/>
    <property type="match status" value="1"/>
</dbReference>
<dbReference type="GO" id="GO:0031047">
    <property type="term" value="P:regulatory ncRNA-mediated gene silencing"/>
    <property type="evidence" value="ECO:0000318"/>
    <property type="project" value="GO_Central"/>
</dbReference>
<proteinExistence type="inferred from homology"/>
<reference evidence="6 7" key="1">
    <citation type="journal article" date="2014" name="Nat. Commun.">
        <title>Klebsormidium flaccidum genome reveals primary factors for plant terrestrial adaptation.</title>
        <authorList>
            <person name="Hori K."/>
            <person name="Maruyama F."/>
            <person name="Fujisawa T."/>
            <person name="Togashi T."/>
            <person name="Yamamoto N."/>
            <person name="Seo M."/>
            <person name="Sato S."/>
            <person name="Yamada T."/>
            <person name="Mori H."/>
            <person name="Tajima N."/>
            <person name="Moriyama T."/>
            <person name="Ikeuchi M."/>
            <person name="Watanabe M."/>
            <person name="Wada H."/>
            <person name="Kobayashi K."/>
            <person name="Saito M."/>
            <person name="Masuda T."/>
            <person name="Sasaki-Sekimoto Y."/>
            <person name="Mashiguchi K."/>
            <person name="Awai K."/>
            <person name="Shimojima M."/>
            <person name="Masuda S."/>
            <person name="Iwai M."/>
            <person name="Nobusawa T."/>
            <person name="Narise T."/>
            <person name="Kondo S."/>
            <person name="Saito H."/>
            <person name="Sato R."/>
            <person name="Murakawa M."/>
            <person name="Ihara Y."/>
            <person name="Oshima-Yamada Y."/>
            <person name="Ohtaka K."/>
            <person name="Satoh M."/>
            <person name="Sonobe K."/>
            <person name="Ishii M."/>
            <person name="Ohtani R."/>
            <person name="Kanamori-Sato M."/>
            <person name="Honoki R."/>
            <person name="Miyazaki D."/>
            <person name="Mochizuki H."/>
            <person name="Umetsu J."/>
            <person name="Higashi K."/>
            <person name="Shibata D."/>
            <person name="Kamiya Y."/>
            <person name="Sato N."/>
            <person name="Nakamura Y."/>
            <person name="Tabata S."/>
            <person name="Ida S."/>
            <person name="Kurokawa K."/>
            <person name="Ohta H."/>
        </authorList>
    </citation>
    <scope>NUCLEOTIDE SEQUENCE [LARGE SCALE GENOMIC DNA]</scope>
    <source>
        <strain evidence="6 7">NIES-2285</strain>
    </source>
</reference>
<dbReference type="SUPFAM" id="SSF53098">
    <property type="entry name" value="Ribonuclease H-like"/>
    <property type="match status" value="1"/>
</dbReference>
<dbReference type="InterPro" id="IPR003165">
    <property type="entry name" value="Piwi"/>
</dbReference>
<dbReference type="PROSITE" id="PS50822">
    <property type="entry name" value="PIWI"/>
    <property type="match status" value="1"/>
</dbReference>
<dbReference type="Pfam" id="PF16486">
    <property type="entry name" value="ArgoN"/>
    <property type="match status" value="1"/>
</dbReference>
<dbReference type="FunFam" id="3.30.420.10:FF:000013">
    <property type="entry name" value="protein argonaute 10-like"/>
    <property type="match status" value="1"/>
</dbReference>
<feature type="compositionally biased region" description="Pro residues" evidence="3">
    <location>
        <begin position="29"/>
        <end position="38"/>
    </location>
</feature>
<dbReference type="SUPFAM" id="SSF101690">
    <property type="entry name" value="PAZ domain"/>
    <property type="match status" value="1"/>
</dbReference>
<dbReference type="OMA" id="CFAQQQH"/>
<dbReference type="Pfam" id="PF16488">
    <property type="entry name" value="ArgoL2"/>
    <property type="match status" value="1"/>
</dbReference>
<evidence type="ECO:0000259" key="5">
    <source>
        <dbReference type="PROSITE" id="PS50822"/>
    </source>
</evidence>
<feature type="compositionally biased region" description="Acidic residues" evidence="3">
    <location>
        <begin position="11"/>
        <end position="22"/>
    </location>
</feature>
<dbReference type="SMR" id="A0A1Y1HWP2"/>
<dbReference type="InterPro" id="IPR003100">
    <property type="entry name" value="PAZ_dom"/>
</dbReference>
<dbReference type="InterPro" id="IPR036085">
    <property type="entry name" value="PAZ_dom_sf"/>
</dbReference>
<feature type="region of interest" description="Disordered" evidence="3">
    <location>
        <begin position="1"/>
        <end position="45"/>
    </location>
</feature>
<dbReference type="PROSITE" id="PS50821">
    <property type="entry name" value="PAZ"/>
    <property type="match status" value="1"/>
</dbReference>
<accession>A0A1Y1HWP2</accession>
<dbReference type="Proteomes" id="UP000054558">
    <property type="component" value="Unassembled WGS sequence"/>
</dbReference>
<dbReference type="Gene3D" id="3.40.50.2300">
    <property type="match status" value="1"/>
</dbReference>
<dbReference type="InterPro" id="IPR036397">
    <property type="entry name" value="RNaseH_sf"/>
</dbReference>
<dbReference type="Pfam" id="PF02170">
    <property type="entry name" value="PAZ"/>
    <property type="match status" value="1"/>
</dbReference>
<feature type="compositionally biased region" description="Low complexity" evidence="3">
    <location>
        <begin position="1001"/>
        <end position="1011"/>
    </location>
</feature>
<dbReference type="InterPro" id="IPR012337">
    <property type="entry name" value="RNaseH-like_sf"/>
</dbReference>
<organism evidence="6 7">
    <name type="scientific">Klebsormidium nitens</name>
    <name type="common">Green alga</name>
    <name type="synonym">Ulothrix nitens</name>
    <dbReference type="NCBI Taxonomy" id="105231"/>
    <lineage>
        <taxon>Eukaryota</taxon>
        <taxon>Viridiplantae</taxon>
        <taxon>Streptophyta</taxon>
        <taxon>Klebsormidiophyceae</taxon>
        <taxon>Klebsormidiales</taxon>
        <taxon>Klebsormidiaceae</taxon>
        <taxon>Klebsormidium</taxon>
    </lineage>
</organism>
<evidence type="ECO:0000313" key="6">
    <source>
        <dbReference type="EMBL" id="GAQ81609.1"/>
    </source>
</evidence>